<feature type="transmembrane region" description="Helical" evidence="1">
    <location>
        <begin position="50"/>
        <end position="74"/>
    </location>
</feature>
<protein>
    <submittedName>
        <fullName evidence="2">Uncharacterized protein</fullName>
    </submittedName>
</protein>
<dbReference type="EMBL" id="CANHGI010000004">
    <property type="protein sequence ID" value="CAI5448451.1"/>
    <property type="molecule type" value="Genomic_DNA"/>
</dbReference>
<evidence type="ECO:0000313" key="2">
    <source>
        <dbReference type="EMBL" id="CAI5448451.1"/>
    </source>
</evidence>
<keyword evidence="1" id="KW-0812">Transmembrane</keyword>
<accession>A0A9P1N586</accession>
<dbReference type="AlphaFoldDB" id="A0A9P1N586"/>
<keyword evidence="1" id="KW-0472">Membrane</keyword>
<evidence type="ECO:0000256" key="1">
    <source>
        <dbReference type="SAM" id="Phobius"/>
    </source>
</evidence>
<keyword evidence="3" id="KW-1185">Reference proteome</keyword>
<proteinExistence type="predicted"/>
<sequence length="91" mass="10272">MATQVTPKQSQNKLAENGSKTKTMIDTVIEEVSDNERRGMKPFLYELSRVLGSLAAVLAEIAAMLFIAFVSTLAQMYQAYQSLQYWKSYVQ</sequence>
<keyword evidence="1" id="KW-1133">Transmembrane helix</keyword>
<dbReference type="Proteomes" id="UP001152747">
    <property type="component" value="Unassembled WGS sequence"/>
</dbReference>
<name>A0A9P1N586_9PELO</name>
<evidence type="ECO:0000313" key="3">
    <source>
        <dbReference type="Proteomes" id="UP001152747"/>
    </source>
</evidence>
<comment type="caution">
    <text evidence="2">The sequence shown here is derived from an EMBL/GenBank/DDBJ whole genome shotgun (WGS) entry which is preliminary data.</text>
</comment>
<organism evidence="2 3">
    <name type="scientific">Caenorhabditis angaria</name>
    <dbReference type="NCBI Taxonomy" id="860376"/>
    <lineage>
        <taxon>Eukaryota</taxon>
        <taxon>Metazoa</taxon>
        <taxon>Ecdysozoa</taxon>
        <taxon>Nematoda</taxon>
        <taxon>Chromadorea</taxon>
        <taxon>Rhabditida</taxon>
        <taxon>Rhabditina</taxon>
        <taxon>Rhabditomorpha</taxon>
        <taxon>Rhabditoidea</taxon>
        <taxon>Rhabditidae</taxon>
        <taxon>Peloderinae</taxon>
        <taxon>Caenorhabditis</taxon>
    </lineage>
</organism>
<reference evidence="2" key="1">
    <citation type="submission" date="2022-11" db="EMBL/GenBank/DDBJ databases">
        <authorList>
            <person name="Kikuchi T."/>
        </authorList>
    </citation>
    <scope>NUCLEOTIDE SEQUENCE</scope>
    <source>
        <strain evidence="2">PS1010</strain>
    </source>
</reference>
<gene>
    <name evidence="2" type="ORF">CAMP_LOCUS11088</name>
</gene>